<gene>
    <name evidence="1" type="ORF">SAMN06265378_1071</name>
</gene>
<dbReference type="Proteomes" id="UP000198409">
    <property type="component" value="Unassembled WGS sequence"/>
</dbReference>
<reference evidence="2" key="1">
    <citation type="submission" date="2017-06" db="EMBL/GenBank/DDBJ databases">
        <authorList>
            <person name="Varghese N."/>
            <person name="Submissions S."/>
        </authorList>
    </citation>
    <scope>NUCLEOTIDE SEQUENCE [LARGE SCALE GENOMIC DNA]</scope>
    <source>
        <strain evidence="2">DSM 26170</strain>
    </source>
</reference>
<sequence>MIDLNDVGTPKARHDLAAVKDRLAATAGDWLPGIDSAPWRGVGAPTLGKVRA</sequence>
<dbReference type="AlphaFoldDB" id="A0A238WZK9"/>
<dbReference type="EMBL" id="FZNM01000007">
    <property type="protein sequence ID" value="SNR52017.1"/>
    <property type="molecule type" value="Genomic_DNA"/>
</dbReference>
<evidence type="ECO:0000313" key="1">
    <source>
        <dbReference type="EMBL" id="SNR52017.1"/>
    </source>
</evidence>
<evidence type="ECO:0000313" key="2">
    <source>
        <dbReference type="Proteomes" id="UP000198409"/>
    </source>
</evidence>
<dbReference type="RefSeq" id="WP_165456275.1">
    <property type="nucleotide sequence ID" value="NZ_FZNM01000007.1"/>
</dbReference>
<name>A0A238WZK9_9RHOB</name>
<accession>A0A238WZK9</accession>
<proteinExistence type="predicted"/>
<organism evidence="1 2">
    <name type="scientific">Paracoccus sediminis</name>
    <dbReference type="NCBI Taxonomy" id="1214787"/>
    <lineage>
        <taxon>Bacteria</taxon>
        <taxon>Pseudomonadati</taxon>
        <taxon>Pseudomonadota</taxon>
        <taxon>Alphaproteobacteria</taxon>
        <taxon>Rhodobacterales</taxon>
        <taxon>Paracoccaceae</taxon>
        <taxon>Paracoccus</taxon>
    </lineage>
</organism>
<protein>
    <submittedName>
        <fullName evidence="1">Uncharacterized protein</fullName>
    </submittedName>
</protein>